<dbReference type="InterPro" id="IPR000597">
    <property type="entry name" value="Ribosomal_uL3"/>
</dbReference>
<evidence type="ECO:0000256" key="4">
    <source>
        <dbReference type="ARBA" id="ARBA00022980"/>
    </source>
</evidence>
<dbReference type="InterPro" id="IPR019927">
    <property type="entry name" value="Ribosomal_uL3_bac/org-type"/>
</dbReference>
<dbReference type="GO" id="GO:0006412">
    <property type="term" value="P:translation"/>
    <property type="evidence" value="ECO:0007669"/>
    <property type="project" value="InterPro"/>
</dbReference>
<dbReference type="EMBL" id="ULHB01000003">
    <property type="protein sequence ID" value="SYW74883.1"/>
    <property type="molecule type" value="Genomic_DNA"/>
</dbReference>
<organism evidence="10 11">
    <name type="scientific">Ustilago bromivora</name>
    <dbReference type="NCBI Taxonomy" id="307758"/>
    <lineage>
        <taxon>Eukaryota</taxon>
        <taxon>Fungi</taxon>
        <taxon>Dikarya</taxon>
        <taxon>Basidiomycota</taxon>
        <taxon>Ustilaginomycotina</taxon>
        <taxon>Ustilaginomycetes</taxon>
        <taxon>Ustilaginales</taxon>
        <taxon>Ustilaginaceae</taxon>
        <taxon>Ustilago</taxon>
    </lineage>
</organism>
<gene>
    <name evidence="10" type="ORF">UBRO2_00293</name>
</gene>
<dbReference type="AlphaFoldDB" id="A0A8H8QGP4"/>
<dbReference type="SUPFAM" id="SSF50447">
    <property type="entry name" value="Translation proteins"/>
    <property type="match status" value="1"/>
</dbReference>
<evidence type="ECO:0000256" key="7">
    <source>
        <dbReference type="ARBA" id="ARBA00035209"/>
    </source>
</evidence>
<keyword evidence="6 8" id="KW-0687">Ribonucleoprotein</keyword>
<evidence type="ECO:0000256" key="2">
    <source>
        <dbReference type="ARBA" id="ARBA00006540"/>
    </source>
</evidence>
<comment type="similarity">
    <text evidence="2 8">Belongs to the universal ribosomal protein uL3 family.</text>
</comment>
<evidence type="ECO:0000256" key="5">
    <source>
        <dbReference type="ARBA" id="ARBA00023128"/>
    </source>
</evidence>
<reference evidence="10" key="1">
    <citation type="submission" date="2018-08" db="EMBL/GenBank/DDBJ databases">
        <authorList>
            <person name="Guldener U."/>
        </authorList>
    </citation>
    <scope>NUCLEOTIDE SEQUENCE</scope>
    <source>
        <strain evidence="10">UB2</strain>
    </source>
</reference>
<comment type="caution">
    <text evidence="10">The sequence shown here is derived from an EMBL/GenBank/DDBJ whole genome shotgun (WGS) entry which is preliminary data.</text>
</comment>
<dbReference type="GO" id="GO:0005762">
    <property type="term" value="C:mitochondrial large ribosomal subunit"/>
    <property type="evidence" value="ECO:0007669"/>
    <property type="project" value="TreeGrafter"/>
</dbReference>
<dbReference type="PANTHER" id="PTHR11229">
    <property type="entry name" value="50S RIBOSOMAL PROTEIN L3"/>
    <property type="match status" value="1"/>
</dbReference>
<keyword evidence="5" id="KW-0496">Mitochondrion</keyword>
<name>A0A8H8QGP4_9BASI</name>
<protein>
    <recommendedName>
        <fullName evidence="7">Large ribosomal subunit protein uL3m</fullName>
    </recommendedName>
</protein>
<dbReference type="Gene3D" id="2.40.30.10">
    <property type="entry name" value="Translation factors"/>
    <property type="match status" value="2"/>
</dbReference>
<keyword evidence="4 8" id="KW-0689">Ribosomal protein</keyword>
<dbReference type="Proteomes" id="UP000658997">
    <property type="component" value="Unassembled WGS sequence"/>
</dbReference>
<dbReference type="PANTHER" id="PTHR11229:SF8">
    <property type="entry name" value="LARGE RIBOSOMAL SUBUNIT PROTEIN UL3M"/>
    <property type="match status" value="1"/>
</dbReference>
<evidence type="ECO:0000256" key="6">
    <source>
        <dbReference type="ARBA" id="ARBA00023274"/>
    </source>
</evidence>
<dbReference type="FunFam" id="2.40.30.10:FF:000004">
    <property type="entry name" value="50S ribosomal protein L3"/>
    <property type="match status" value="1"/>
</dbReference>
<dbReference type="NCBIfam" id="TIGR03625">
    <property type="entry name" value="L3_bact"/>
    <property type="match status" value="1"/>
</dbReference>
<dbReference type="PROSITE" id="PS00474">
    <property type="entry name" value="RIBOSOMAL_L3"/>
    <property type="match status" value="1"/>
</dbReference>
<feature type="region of interest" description="Disordered" evidence="9">
    <location>
        <begin position="46"/>
        <end position="79"/>
    </location>
</feature>
<dbReference type="InterPro" id="IPR036869">
    <property type="entry name" value="J_dom_sf"/>
</dbReference>
<accession>A0A8H8QGP4</accession>
<keyword evidence="11" id="KW-1185">Reference proteome</keyword>
<dbReference type="InterPro" id="IPR009000">
    <property type="entry name" value="Transl_B-barrel_sf"/>
</dbReference>
<evidence type="ECO:0000313" key="11">
    <source>
        <dbReference type="Proteomes" id="UP000658997"/>
    </source>
</evidence>
<dbReference type="Gene3D" id="1.10.287.110">
    <property type="entry name" value="DnaJ domain"/>
    <property type="match status" value="1"/>
</dbReference>
<sequence length="546" mass="57207">MRASVSTSRAGSRLLQQRLSTLTLQSPRAAVAAASTVALRPAALSSSQPSSSRLSLHTSAHLAQAAPAEPAAETQEVARWKPTSQRVGLIAVKRGMTSFFLPNGERIPATILQVHSNQVSAHIGFGAEVNDSTYTALQVAAVDTKTRLHVTKQIRGHLRKAGIKSGKKIIREFPVSSDAIVPLGTKLSAVHFVPGQSVDVRAITRGHGFQGAMKRHGFHGLRATHGVSISHRSHGSTGANQDPGRVWPGTKMAGRMGGNKHGTIHNLLVVRVDAEKELIYVKGNVPGPKGGNVTLQDARRPSWKGQKMFRRGRLPTGEALSGKEPDSIYLAPGVDKLPFPAGTETIADKLPAVVEIGLTQLDSSLPKALAQILFVGTQIVGKALLEAGRQAGRNARAGRVEASAAGAAGVGSGSAASPSDQLTRTHRMTLDEAKLILNLKQDLSAAGLGGAASSIQGEGKSDLDQVREAMVKNYDHLFATNAPPAPKGQKGGGAGSFYIQSKVVRARERIEAEWGLLNAGKNAEAEAGAAETPSTGANADQADKKP</sequence>
<feature type="compositionally biased region" description="Low complexity" evidence="9">
    <location>
        <begin position="46"/>
        <end position="77"/>
    </location>
</feature>
<dbReference type="Pfam" id="PF00297">
    <property type="entry name" value="Ribosomal_L3"/>
    <property type="match status" value="1"/>
</dbReference>
<feature type="compositionally biased region" description="Low complexity" evidence="9">
    <location>
        <begin position="521"/>
        <end position="531"/>
    </location>
</feature>
<feature type="region of interest" description="Disordered" evidence="9">
    <location>
        <begin position="521"/>
        <end position="546"/>
    </location>
</feature>
<keyword evidence="3" id="KW-0809">Transit peptide</keyword>
<evidence type="ECO:0000256" key="1">
    <source>
        <dbReference type="ARBA" id="ARBA00004173"/>
    </source>
</evidence>
<proteinExistence type="inferred from homology"/>
<dbReference type="GO" id="GO:0003735">
    <property type="term" value="F:structural constituent of ribosome"/>
    <property type="evidence" value="ECO:0007669"/>
    <property type="project" value="InterPro"/>
</dbReference>
<evidence type="ECO:0000256" key="9">
    <source>
        <dbReference type="SAM" id="MobiDB-lite"/>
    </source>
</evidence>
<comment type="subcellular location">
    <subcellularLocation>
        <location evidence="1">Mitochondrion</location>
    </subcellularLocation>
</comment>
<evidence type="ECO:0000313" key="10">
    <source>
        <dbReference type="EMBL" id="SYW74883.1"/>
    </source>
</evidence>
<evidence type="ECO:0000256" key="8">
    <source>
        <dbReference type="RuleBase" id="RU003905"/>
    </source>
</evidence>
<dbReference type="InterPro" id="IPR019926">
    <property type="entry name" value="Ribosomal_uL3_CS"/>
</dbReference>
<dbReference type="Pfam" id="PF03656">
    <property type="entry name" value="Pam16"/>
    <property type="match status" value="1"/>
</dbReference>
<evidence type="ECO:0000256" key="3">
    <source>
        <dbReference type="ARBA" id="ARBA00022946"/>
    </source>
</evidence>